<dbReference type="InterPro" id="IPR014756">
    <property type="entry name" value="Ig_E-set"/>
</dbReference>
<dbReference type="EMBL" id="GL376628">
    <property type="status" value="NOT_ANNOTATED_CDS"/>
    <property type="molecule type" value="Genomic_DNA"/>
</dbReference>
<evidence type="ECO:0000313" key="3">
    <source>
        <dbReference type="Proteomes" id="UP000019132"/>
    </source>
</evidence>
<organism evidence="2 3">
    <name type="scientific">Globisporangium ultimum (strain ATCC 200006 / CBS 805.95 / DAOM BR144)</name>
    <name type="common">Pythium ultimum</name>
    <dbReference type="NCBI Taxonomy" id="431595"/>
    <lineage>
        <taxon>Eukaryota</taxon>
        <taxon>Sar</taxon>
        <taxon>Stramenopiles</taxon>
        <taxon>Oomycota</taxon>
        <taxon>Peronosporomycetes</taxon>
        <taxon>Pythiales</taxon>
        <taxon>Pythiaceae</taxon>
        <taxon>Globisporangium</taxon>
    </lineage>
</organism>
<dbReference type="PANTHER" id="PTHR11188:SF17">
    <property type="entry name" value="FI21816P1"/>
    <property type="match status" value="1"/>
</dbReference>
<dbReference type="OMA" id="NCKLDVT"/>
<accession>K3WDF5</accession>
<dbReference type="Pfam" id="PF00339">
    <property type="entry name" value="Arrestin_N"/>
    <property type="match status" value="1"/>
</dbReference>
<dbReference type="GO" id="GO:0015031">
    <property type="term" value="P:protein transport"/>
    <property type="evidence" value="ECO:0007669"/>
    <property type="project" value="TreeGrafter"/>
</dbReference>
<dbReference type="STRING" id="431595.K3WDF5"/>
<dbReference type="Gene3D" id="2.60.40.640">
    <property type="match status" value="2"/>
</dbReference>
<dbReference type="PANTHER" id="PTHR11188">
    <property type="entry name" value="ARRESTIN DOMAIN CONTAINING PROTEIN"/>
    <property type="match status" value="1"/>
</dbReference>
<dbReference type="eggNOG" id="KOG3780">
    <property type="taxonomic scope" value="Eukaryota"/>
</dbReference>
<sequence length="342" mass="37781">MGKQGKVFGLGKKGKIGLAVDKPAYIAGEIVRGTIYVDIYEPIKCDALVLKATGKEKVAWRETRTELVDGNTINKYEDHEAEKEFFKQKIVISAMSAMYMPGQYMYPFAYQLPVGLPGSFHLTSYASGHVNNLEAKIKYKLKATLDVDGFFASDLKADCSLVVHERNFQSIQPSEDSTTQSVNFLCCVNRGSCNLAVAMDKNVYLPGETAQIQCHIDNKSQVDITTMRCRLYQDIHLVGDHGHEHGFTREAATRAFPGVPAGSTLQQPQPLLLASNCGEFINPSTTGTLVRCSYRIVVECDIPWCPDVELHLPITIIAPEIPNVSWVPASTDGYVQQQVANE</sequence>
<dbReference type="InterPro" id="IPR011022">
    <property type="entry name" value="Arrestin_C-like"/>
</dbReference>
<dbReference type="EnsemblProtists" id="PYU1_T002996">
    <property type="protein sequence ID" value="PYU1_T002996"/>
    <property type="gene ID" value="PYU1_G002993"/>
</dbReference>
<dbReference type="Proteomes" id="UP000019132">
    <property type="component" value="Unassembled WGS sequence"/>
</dbReference>
<dbReference type="GO" id="GO:0005737">
    <property type="term" value="C:cytoplasm"/>
    <property type="evidence" value="ECO:0007669"/>
    <property type="project" value="TreeGrafter"/>
</dbReference>
<dbReference type="SMART" id="SM01017">
    <property type="entry name" value="Arrestin_C"/>
    <property type="match status" value="1"/>
</dbReference>
<dbReference type="InterPro" id="IPR050357">
    <property type="entry name" value="Arrestin_domain-protein"/>
</dbReference>
<reference evidence="3" key="1">
    <citation type="journal article" date="2010" name="Genome Biol.">
        <title>Genome sequence of the necrotrophic plant pathogen Pythium ultimum reveals original pathogenicity mechanisms and effector repertoire.</title>
        <authorList>
            <person name="Levesque C.A."/>
            <person name="Brouwer H."/>
            <person name="Cano L."/>
            <person name="Hamilton J.P."/>
            <person name="Holt C."/>
            <person name="Huitema E."/>
            <person name="Raffaele S."/>
            <person name="Robideau G.P."/>
            <person name="Thines M."/>
            <person name="Win J."/>
            <person name="Zerillo M.M."/>
            <person name="Beakes G.W."/>
            <person name="Boore J.L."/>
            <person name="Busam D."/>
            <person name="Dumas B."/>
            <person name="Ferriera S."/>
            <person name="Fuerstenberg S.I."/>
            <person name="Gachon C.M."/>
            <person name="Gaulin E."/>
            <person name="Govers F."/>
            <person name="Grenville-Briggs L."/>
            <person name="Horner N."/>
            <person name="Hostetler J."/>
            <person name="Jiang R.H."/>
            <person name="Johnson J."/>
            <person name="Krajaejun T."/>
            <person name="Lin H."/>
            <person name="Meijer H.J."/>
            <person name="Moore B."/>
            <person name="Morris P."/>
            <person name="Phuntmart V."/>
            <person name="Puiu D."/>
            <person name="Shetty J."/>
            <person name="Stajich J.E."/>
            <person name="Tripathy S."/>
            <person name="Wawra S."/>
            <person name="van West P."/>
            <person name="Whitty B.R."/>
            <person name="Coutinho P.M."/>
            <person name="Henrissat B."/>
            <person name="Martin F."/>
            <person name="Thomas P.D."/>
            <person name="Tyler B.M."/>
            <person name="De Vries R.P."/>
            <person name="Kamoun S."/>
            <person name="Yandell M."/>
            <person name="Tisserat N."/>
            <person name="Buell C.R."/>
        </authorList>
    </citation>
    <scope>NUCLEOTIDE SEQUENCE</scope>
    <source>
        <strain evidence="3">DAOM:BR144</strain>
    </source>
</reference>
<dbReference type="InterPro" id="IPR011021">
    <property type="entry name" value="Arrestin-like_N"/>
</dbReference>
<dbReference type="AlphaFoldDB" id="K3WDF5"/>
<reference evidence="3" key="2">
    <citation type="submission" date="2010-04" db="EMBL/GenBank/DDBJ databases">
        <authorList>
            <person name="Buell R."/>
            <person name="Hamilton J."/>
            <person name="Hostetler J."/>
        </authorList>
    </citation>
    <scope>NUCLEOTIDE SEQUENCE [LARGE SCALE GENOMIC DNA]</scope>
    <source>
        <strain evidence="3">DAOM:BR144</strain>
    </source>
</reference>
<feature type="domain" description="Arrestin C-terminal-like" evidence="1">
    <location>
        <begin position="189"/>
        <end position="321"/>
    </location>
</feature>
<reference evidence="2" key="3">
    <citation type="submission" date="2015-02" db="UniProtKB">
        <authorList>
            <consortium name="EnsemblProtists"/>
        </authorList>
    </citation>
    <scope>IDENTIFICATION</scope>
    <source>
        <strain evidence="2">DAOM BR144</strain>
    </source>
</reference>
<dbReference type="Pfam" id="PF02752">
    <property type="entry name" value="Arrestin_C"/>
    <property type="match status" value="1"/>
</dbReference>
<dbReference type="SUPFAM" id="SSF81296">
    <property type="entry name" value="E set domains"/>
    <property type="match status" value="2"/>
</dbReference>
<dbReference type="VEuPathDB" id="FungiDB:PYU1_G002993"/>
<dbReference type="InterPro" id="IPR014752">
    <property type="entry name" value="Arrestin-like_C"/>
</dbReference>
<evidence type="ECO:0000259" key="1">
    <source>
        <dbReference type="SMART" id="SM01017"/>
    </source>
</evidence>
<name>K3WDF5_GLOUD</name>
<dbReference type="InParanoid" id="K3WDF5"/>
<evidence type="ECO:0000313" key="2">
    <source>
        <dbReference type="EnsemblProtists" id="PYU1_T002996"/>
    </source>
</evidence>
<keyword evidence="3" id="KW-1185">Reference proteome</keyword>
<protein>
    <recommendedName>
        <fullName evidence="1">Arrestin C-terminal-like domain-containing protein</fullName>
    </recommendedName>
</protein>
<dbReference type="HOGENOM" id="CLU_024367_0_0_1"/>
<proteinExistence type="predicted"/>